<dbReference type="PANTHER" id="PTHR45772">
    <property type="entry name" value="CONSERVED COMPONENT OF ABC TRANSPORTER FOR NATURAL AMINO ACIDS-RELATED"/>
    <property type="match status" value="1"/>
</dbReference>
<evidence type="ECO:0000313" key="6">
    <source>
        <dbReference type="Proteomes" id="UP000232688"/>
    </source>
</evidence>
<reference evidence="5 6" key="2">
    <citation type="submission" date="2017-10" db="EMBL/GenBank/DDBJ databases">
        <title>Genome analyses suggest a sexual origin of heterokaryosis in a supposedly ancient asexual fungus.</title>
        <authorList>
            <person name="Corradi N."/>
            <person name="Sedzielewska K."/>
            <person name="Noel J."/>
            <person name="Charron P."/>
            <person name="Farinelli L."/>
            <person name="Marton T."/>
            <person name="Kruger M."/>
            <person name="Pelin A."/>
            <person name="Brachmann A."/>
            <person name="Corradi N."/>
        </authorList>
    </citation>
    <scope>NUCLEOTIDE SEQUENCE [LARGE SCALE GENOMIC DNA]</scope>
    <source>
        <strain evidence="5 6">A1</strain>
    </source>
</reference>
<dbReference type="InterPro" id="IPR027417">
    <property type="entry name" value="P-loop_NTPase"/>
</dbReference>
<feature type="domain" description="ABC transporter" evidence="4">
    <location>
        <begin position="4"/>
        <end position="214"/>
    </location>
</feature>
<evidence type="ECO:0000256" key="1">
    <source>
        <dbReference type="ARBA" id="ARBA00022448"/>
    </source>
</evidence>
<dbReference type="SUPFAM" id="SSF52540">
    <property type="entry name" value="P-loop containing nucleoside triphosphate hydrolases"/>
    <property type="match status" value="1"/>
</dbReference>
<keyword evidence="1" id="KW-0813">Transport</keyword>
<dbReference type="Proteomes" id="UP000232688">
    <property type="component" value="Unassembled WGS sequence"/>
</dbReference>
<dbReference type="EMBL" id="LLXH01004846">
    <property type="protein sequence ID" value="PKC52979.1"/>
    <property type="molecule type" value="Genomic_DNA"/>
</dbReference>
<dbReference type="PROSITE" id="PS50893">
    <property type="entry name" value="ABC_TRANSPORTER_2"/>
    <property type="match status" value="1"/>
</dbReference>
<dbReference type="AlphaFoldDB" id="A0A2N0QPK7"/>
<reference evidence="5 6" key="1">
    <citation type="submission" date="2017-10" db="EMBL/GenBank/DDBJ databases">
        <title>Extensive intraspecific genome diversity in a model arbuscular mycorrhizal fungus.</title>
        <authorList>
            <person name="Chen E.C.H."/>
            <person name="Morin E."/>
            <person name="Baudet D."/>
            <person name="Noel J."/>
            <person name="Ndikumana S."/>
            <person name="Charron P."/>
            <person name="St-Onge C."/>
            <person name="Giorgi J."/>
            <person name="Grigoriev I.V."/>
            <person name="Roux C."/>
            <person name="Martin F.M."/>
            <person name="Corradi N."/>
        </authorList>
    </citation>
    <scope>NUCLEOTIDE SEQUENCE [LARGE SCALE GENOMIC DNA]</scope>
    <source>
        <strain evidence="5 6">A1</strain>
    </source>
</reference>
<dbReference type="GO" id="GO:0005524">
    <property type="term" value="F:ATP binding"/>
    <property type="evidence" value="ECO:0007669"/>
    <property type="project" value="UniProtKB-KW"/>
</dbReference>
<name>A0A2N0QPK7_9GLOM</name>
<dbReference type="VEuPathDB" id="FungiDB:RhiirA1_404607"/>
<dbReference type="InterPro" id="IPR003593">
    <property type="entry name" value="AAA+_ATPase"/>
</dbReference>
<dbReference type="CDD" id="cd03219">
    <property type="entry name" value="ABC_Mj1267_LivG_branched"/>
    <property type="match status" value="1"/>
</dbReference>
<keyword evidence="2" id="KW-0547">Nucleotide-binding</keyword>
<proteinExistence type="predicted"/>
<dbReference type="Gene3D" id="3.40.50.300">
    <property type="entry name" value="P-loop containing nucleotide triphosphate hydrolases"/>
    <property type="match status" value="2"/>
</dbReference>
<gene>
    <name evidence="5" type="ORF">RhiirA1_404607</name>
</gene>
<protein>
    <submittedName>
        <fullName evidence="5">Amino acid/amide ABC transporter ATP-binding protein 1, HAAT family</fullName>
    </submittedName>
</protein>
<keyword evidence="3 5" id="KW-0067">ATP-binding</keyword>
<dbReference type="GO" id="GO:0016887">
    <property type="term" value="F:ATP hydrolysis activity"/>
    <property type="evidence" value="ECO:0007669"/>
    <property type="project" value="InterPro"/>
</dbReference>
<dbReference type="SMART" id="SM00382">
    <property type="entry name" value="AAA"/>
    <property type="match status" value="1"/>
</dbReference>
<dbReference type="GO" id="GO:0005886">
    <property type="term" value="C:plasma membrane"/>
    <property type="evidence" value="ECO:0007669"/>
    <property type="project" value="TreeGrafter"/>
</dbReference>
<evidence type="ECO:0000313" key="5">
    <source>
        <dbReference type="EMBL" id="PKC52979.1"/>
    </source>
</evidence>
<dbReference type="PANTHER" id="PTHR45772:SF9">
    <property type="entry name" value="CONSERVED COMPONENT OF ABC TRANSPORTER FOR NATURAL AMINO ACIDS"/>
    <property type="match status" value="1"/>
</dbReference>
<evidence type="ECO:0000256" key="3">
    <source>
        <dbReference type="ARBA" id="ARBA00022840"/>
    </source>
</evidence>
<accession>A0A2N0QPK7</accession>
<evidence type="ECO:0000259" key="4">
    <source>
        <dbReference type="PROSITE" id="PS50893"/>
    </source>
</evidence>
<dbReference type="Pfam" id="PF00005">
    <property type="entry name" value="ABC_tran"/>
    <property type="match status" value="1"/>
</dbReference>
<evidence type="ECO:0000256" key="2">
    <source>
        <dbReference type="ARBA" id="ARBA00022741"/>
    </source>
</evidence>
<comment type="caution">
    <text evidence="5">The sequence shown here is derived from an EMBL/GenBank/DDBJ whole genome shotgun (WGS) entry which is preliminary data.</text>
</comment>
<organism evidence="5 6">
    <name type="scientific">Rhizophagus irregularis</name>
    <dbReference type="NCBI Taxonomy" id="588596"/>
    <lineage>
        <taxon>Eukaryota</taxon>
        <taxon>Fungi</taxon>
        <taxon>Fungi incertae sedis</taxon>
        <taxon>Mucoromycota</taxon>
        <taxon>Glomeromycotina</taxon>
        <taxon>Glomeromycetes</taxon>
        <taxon>Glomerales</taxon>
        <taxon>Glomeraceae</taxon>
        <taxon>Rhizophagus</taxon>
    </lineage>
</organism>
<dbReference type="InterPro" id="IPR003439">
    <property type="entry name" value="ABC_transporter-like_ATP-bd"/>
</dbReference>
<sequence>MAYLTVINVKKQFKGLVAVNNVSFEVEKGEIVGLIGPNGAGKSTLFALISGFIEPTQGEIYFKGENITGLKPFVSCSKGLVRTFQIVQIFPDLTVLDNVKPAAYLHAKNSQEAEQITLEALKLIAKALATQAELILLDEVMAGLTPVEAQVIVGKIRELNREKNITFIIVEHLLEALMSVSDRVVVLNYGELIVSGTPDERVQVKNYSKTLKQKKRI</sequence>
<dbReference type="InterPro" id="IPR051120">
    <property type="entry name" value="ABC_AA/LPS_Transport"/>
</dbReference>